<accession>A0ACC1J846</accession>
<name>A0ACC1J846_9FUNG</name>
<organism evidence="1 2">
    <name type="scientific">Linderina macrospora</name>
    <dbReference type="NCBI Taxonomy" id="4868"/>
    <lineage>
        <taxon>Eukaryota</taxon>
        <taxon>Fungi</taxon>
        <taxon>Fungi incertae sedis</taxon>
        <taxon>Zoopagomycota</taxon>
        <taxon>Kickxellomycotina</taxon>
        <taxon>Kickxellomycetes</taxon>
        <taxon>Kickxellales</taxon>
        <taxon>Kickxellaceae</taxon>
        <taxon>Linderina</taxon>
    </lineage>
</organism>
<gene>
    <name evidence="1" type="ORF">FBU59_003618</name>
</gene>
<evidence type="ECO:0000313" key="1">
    <source>
        <dbReference type="EMBL" id="KAJ1941052.1"/>
    </source>
</evidence>
<evidence type="ECO:0000313" key="2">
    <source>
        <dbReference type="Proteomes" id="UP001150603"/>
    </source>
</evidence>
<dbReference type="EMBL" id="JANBPW010002367">
    <property type="protein sequence ID" value="KAJ1941052.1"/>
    <property type="molecule type" value="Genomic_DNA"/>
</dbReference>
<keyword evidence="2" id="KW-1185">Reference proteome</keyword>
<comment type="caution">
    <text evidence="1">The sequence shown here is derived from an EMBL/GenBank/DDBJ whole genome shotgun (WGS) entry which is preliminary data.</text>
</comment>
<proteinExistence type="predicted"/>
<dbReference type="Proteomes" id="UP001150603">
    <property type="component" value="Unassembled WGS sequence"/>
</dbReference>
<protein>
    <submittedName>
        <fullName evidence="1">Uncharacterized protein</fullName>
    </submittedName>
</protein>
<sequence length="191" mass="20641">MRFTATAFLASTALAQQQQIPEQRMQDVLSFPSTSHIAPQAGFLGTQPNIPISNVEAAEPKPSALDRLASYFGFSHISSEDTFTLGVIQKVFGPATRKFTHLLYSVVQNGDAYYVPVCSVDSIVQAGLSVIPASASCQYGIQLTPVPRNAARLMFRVMHAVFRLPARIASPLSIILGDQPGSRVPAFDAQF</sequence>
<reference evidence="1" key="1">
    <citation type="submission" date="2022-07" db="EMBL/GenBank/DDBJ databases">
        <title>Phylogenomic reconstructions and comparative analyses of Kickxellomycotina fungi.</title>
        <authorList>
            <person name="Reynolds N.K."/>
            <person name="Stajich J.E."/>
            <person name="Barry K."/>
            <person name="Grigoriev I.V."/>
            <person name="Crous P."/>
            <person name="Smith M.E."/>
        </authorList>
    </citation>
    <scope>NUCLEOTIDE SEQUENCE</scope>
    <source>
        <strain evidence="1">NRRL 5244</strain>
    </source>
</reference>